<feature type="transmembrane region" description="Helical" evidence="6">
    <location>
        <begin position="374"/>
        <end position="394"/>
    </location>
</feature>
<feature type="transmembrane region" description="Helical" evidence="6">
    <location>
        <begin position="280"/>
        <end position="304"/>
    </location>
</feature>
<gene>
    <name evidence="8" type="ORF">OAUR00152_LOCUS23198</name>
</gene>
<feature type="transmembrane region" description="Helical" evidence="6">
    <location>
        <begin position="324"/>
        <end position="347"/>
    </location>
</feature>
<dbReference type="EMBL" id="HBKQ01033864">
    <property type="protein sequence ID" value="CAE2254594.1"/>
    <property type="molecule type" value="Transcribed_RNA"/>
</dbReference>
<feature type="domain" description="Cationic amino acid transporter C-terminal" evidence="7">
    <location>
        <begin position="496"/>
        <end position="546"/>
    </location>
</feature>
<evidence type="ECO:0000313" key="8">
    <source>
        <dbReference type="EMBL" id="CAE2254594.1"/>
    </source>
</evidence>
<feature type="transmembrane region" description="Helical" evidence="6">
    <location>
        <begin position="521"/>
        <end position="541"/>
    </location>
</feature>
<dbReference type="Gene3D" id="1.20.1740.10">
    <property type="entry name" value="Amino acid/polyamine transporter I"/>
    <property type="match status" value="1"/>
</dbReference>
<evidence type="ECO:0000256" key="3">
    <source>
        <dbReference type="ARBA" id="ARBA00022989"/>
    </source>
</evidence>
<feature type="transmembrane region" description="Helical" evidence="6">
    <location>
        <begin position="456"/>
        <end position="476"/>
    </location>
</feature>
<feature type="transmembrane region" description="Helical" evidence="6">
    <location>
        <begin position="47"/>
        <end position="72"/>
    </location>
</feature>
<dbReference type="Pfam" id="PF13520">
    <property type="entry name" value="AA_permease_2"/>
    <property type="match status" value="1"/>
</dbReference>
<feature type="transmembrane region" description="Helical" evidence="6">
    <location>
        <begin position="78"/>
        <end position="100"/>
    </location>
</feature>
<evidence type="ECO:0000256" key="5">
    <source>
        <dbReference type="SAM" id="MobiDB-lite"/>
    </source>
</evidence>
<dbReference type="GO" id="GO:0015171">
    <property type="term" value="F:amino acid transmembrane transporter activity"/>
    <property type="evidence" value="ECO:0007669"/>
    <property type="project" value="TreeGrafter"/>
</dbReference>
<evidence type="ECO:0000256" key="4">
    <source>
        <dbReference type="ARBA" id="ARBA00023136"/>
    </source>
</evidence>
<sequence>MVGGSGYGAIAQDCIERRRPMDSPSSPWIRKPPWVTSHGGLKRHLSLFDLVCVGVGATVGSGIFVLCGLIAHDYAGPATVISWAIAGVAACFSGLCYAELAGKYPTAGSSYAYSYVSMGELPAVIAGACLTLEYIFSASAVARSWGDKIVEYIRVNSLTWENQELWNSVLKVLDPGLGFNPMAFLVSAASVTLLLKGVKESKKVTNIFTVIKMCLVLFMAFGSLYLLNPSNLSPLVPPQFGASGIFRGATSSFFGYIGFDEICCMSGEAKNPSKNLPRAVIASLLIVTSLYMFAAVALTGMVPYEDISSTSAFPDGFRYRGWEVAAEISAWGELFTLPLVVLVTIMAQPRLQYAMSIDGLLPPIFAQIDETGNLWFGTLISGILMVLIATFVPFVYLDDLISAGILVAFSMTDTSVVLLRHDNPDDNPNLLEKLLGLFHTVSFVTSLALGHCIGSTVGSILTLSSCIFLLVLTRMISKCPLKSSKCGVNSSDSDFFEAPLVPYLPLLGTFINWYLIAQLEWLGLTLLVAYVGISVVFYFSYGLKHSVGNTTGWDHIREYDVIPGENVREDQPMKSKISLSQINSHDSEERGDVRARAGSF</sequence>
<dbReference type="PANTHER" id="PTHR43243:SF82">
    <property type="entry name" value="CATIONIC AMINO ACID TRANSPORTER C-TERMINAL DOMAIN-CONTAINING PROTEIN"/>
    <property type="match status" value="1"/>
</dbReference>
<organism evidence="8">
    <name type="scientific">Odontella aurita</name>
    <dbReference type="NCBI Taxonomy" id="265563"/>
    <lineage>
        <taxon>Eukaryota</taxon>
        <taxon>Sar</taxon>
        <taxon>Stramenopiles</taxon>
        <taxon>Ochrophyta</taxon>
        <taxon>Bacillariophyta</taxon>
        <taxon>Mediophyceae</taxon>
        <taxon>Biddulphiophycidae</taxon>
        <taxon>Eupodiscales</taxon>
        <taxon>Odontellaceae</taxon>
        <taxon>Odontella</taxon>
    </lineage>
</organism>
<comment type="subcellular location">
    <subcellularLocation>
        <location evidence="1">Membrane</location>
        <topology evidence="1">Multi-pass membrane protein</topology>
    </subcellularLocation>
</comment>
<evidence type="ECO:0000259" key="7">
    <source>
        <dbReference type="Pfam" id="PF13906"/>
    </source>
</evidence>
<dbReference type="InterPro" id="IPR002293">
    <property type="entry name" value="AA/rel_permease1"/>
</dbReference>
<keyword evidence="4 6" id="KW-0472">Membrane</keyword>
<feature type="transmembrane region" description="Helical" evidence="6">
    <location>
        <begin position="496"/>
        <end position="515"/>
    </location>
</feature>
<dbReference type="AlphaFoldDB" id="A0A7S4MYW7"/>
<keyword evidence="3 6" id="KW-1133">Transmembrane helix</keyword>
<keyword evidence="2 6" id="KW-0812">Transmembrane</keyword>
<accession>A0A7S4MYW7</accession>
<reference evidence="8" key="1">
    <citation type="submission" date="2021-01" db="EMBL/GenBank/DDBJ databases">
        <authorList>
            <person name="Corre E."/>
            <person name="Pelletier E."/>
            <person name="Niang G."/>
            <person name="Scheremetjew M."/>
            <person name="Finn R."/>
            <person name="Kale V."/>
            <person name="Holt S."/>
            <person name="Cochrane G."/>
            <person name="Meng A."/>
            <person name="Brown T."/>
            <person name="Cohen L."/>
        </authorList>
    </citation>
    <scope>NUCLEOTIDE SEQUENCE</scope>
    <source>
        <strain evidence="8">Isolate 1302-5</strain>
    </source>
</reference>
<dbReference type="GO" id="GO:0016020">
    <property type="term" value="C:membrane"/>
    <property type="evidence" value="ECO:0007669"/>
    <property type="project" value="UniProtKB-SubCell"/>
</dbReference>
<dbReference type="InterPro" id="IPR029485">
    <property type="entry name" value="CAT_C"/>
</dbReference>
<feature type="compositionally biased region" description="Basic and acidic residues" evidence="5">
    <location>
        <begin position="585"/>
        <end position="600"/>
    </location>
</feature>
<feature type="transmembrane region" description="Helical" evidence="6">
    <location>
        <begin position="239"/>
        <end position="259"/>
    </location>
</feature>
<evidence type="ECO:0000256" key="1">
    <source>
        <dbReference type="ARBA" id="ARBA00004141"/>
    </source>
</evidence>
<evidence type="ECO:0000256" key="6">
    <source>
        <dbReference type="SAM" id="Phobius"/>
    </source>
</evidence>
<evidence type="ECO:0000256" key="2">
    <source>
        <dbReference type="ARBA" id="ARBA00022692"/>
    </source>
</evidence>
<dbReference type="Pfam" id="PF13906">
    <property type="entry name" value="AA_permease_C"/>
    <property type="match status" value="1"/>
</dbReference>
<proteinExistence type="predicted"/>
<feature type="transmembrane region" description="Helical" evidence="6">
    <location>
        <begin position="207"/>
        <end position="227"/>
    </location>
</feature>
<feature type="transmembrane region" description="Helical" evidence="6">
    <location>
        <begin position="177"/>
        <end position="195"/>
    </location>
</feature>
<protein>
    <recommendedName>
        <fullName evidence="7">Cationic amino acid transporter C-terminal domain-containing protein</fullName>
    </recommendedName>
</protein>
<dbReference type="PANTHER" id="PTHR43243">
    <property type="entry name" value="INNER MEMBRANE TRANSPORTER YGJI-RELATED"/>
    <property type="match status" value="1"/>
</dbReference>
<name>A0A7S4MYW7_9STRA</name>
<feature type="region of interest" description="Disordered" evidence="5">
    <location>
        <begin position="578"/>
        <end position="600"/>
    </location>
</feature>